<dbReference type="SUPFAM" id="SSF141523">
    <property type="entry name" value="L,D-transpeptidase catalytic domain-like"/>
    <property type="match status" value="1"/>
</dbReference>
<comment type="pathway">
    <text evidence="1 7">Cell wall biogenesis; peptidoglycan biosynthesis.</text>
</comment>
<evidence type="ECO:0000259" key="8">
    <source>
        <dbReference type="PROSITE" id="PS52029"/>
    </source>
</evidence>
<name>A0ABV8QQ47_9BACT</name>
<keyword evidence="3 9" id="KW-0808">Transferase</keyword>
<evidence type="ECO:0000256" key="5">
    <source>
        <dbReference type="ARBA" id="ARBA00022984"/>
    </source>
</evidence>
<dbReference type="InterPro" id="IPR005490">
    <property type="entry name" value="LD_TPept_cat_dom"/>
</dbReference>
<feature type="domain" description="L,D-TPase catalytic" evidence="8">
    <location>
        <begin position="63"/>
        <end position="196"/>
    </location>
</feature>
<evidence type="ECO:0000313" key="10">
    <source>
        <dbReference type="Proteomes" id="UP001595907"/>
    </source>
</evidence>
<sequence>MKRFSWVCTILLLVLLCCNGVLLGQNNAGPKLFLKSPDAAAKMEDSLKRQFEKLNLTWPAQSMYLRSFKYDRQLEVWVKADAKSPYKLFKTYKVCQQSGGMGPKRVEGDYQVPEGFYYINEFNPNSNYHLSLGLNYPNASDKILSDPNRPGSAIYIHGDCVSTGCIPITDGPIEELYFLASLVRNQGQEFIPVHVFPVKYSVKKSMEFLENAMKDNNYLQQFNNNIKEVFDYFETKKELPIIMVNKKGAYVLN</sequence>
<dbReference type="PANTHER" id="PTHR36699">
    <property type="entry name" value="LD-TRANSPEPTIDASE"/>
    <property type="match status" value="1"/>
</dbReference>
<dbReference type="PROSITE" id="PS52029">
    <property type="entry name" value="LD_TPASE"/>
    <property type="match status" value="1"/>
</dbReference>
<reference evidence="10" key="1">
    <citation type="journal article" date="2019" name="Int. J. Syst. Evol. Microbiol.">
        <title>The Global Catalogue of Microorganisms (GCM) 10K type strain sequencing project: providing services to taxonomists for standard genome sequencing and annotation.</title>
        <authorList>
            <consortium name="The Broad Institute Genomics Platform"/>
            <consortium name="The Broad Institute Genome Sequencing Center for Infectious Disease"/>
            <person name="Wu L."/>
            <person name="Ma J."/>
        </authorList>
    </citation>
    <scope>NUCLEOTIDE SEQUENCE [LARGE SCALE GENOMIC DNA]</scope>
    <source>
        <strain evidence="10">CECT 8289</strain>
    </source>
</reference>
<dbReference type="Proteomes" id="UP001595907">
    <property type="component" value="Unassembled WGS sequence"/>
</dbReference>
<dbReference type="RefSeq" id="WP_379706743.1">
    <property type="nucleotide sequence ID" value="NZ_JBHSCZ010000001.1"/>
</dbReference>
<feature type="active site" description="Nucleophile" evidence="7">
    <location>
        <position position="165"/>
    </location>
</feature>
<accession>A0ABV8QQ47</accession>
<comment type="similarity">
    <text evidence="2">Belongs to the YkuD family.</text>
</comment>
<dbReference type="GO" id="GO:0016740">
    <property type="term" value="F:transferase activity"/>
    <property type="evidence" value="ECO:0007669"/>
    <property type="project" value="UniProtKB-KW"/>
</dbReference>
<protein>
    <submittedName>
        <fullName evidence="9">Murein L,D-transpeptidase family protein</fullName>
        <ecNumber evidence="9">2.-.-.-</ecNumber>
    </submittedName>
</protein>
<comment type="caution">
    <text evidence="9">The sequence shown here is derived from an EMBL/GenBank/DDBJ whole genome shotgun (WGS) entry which is preliminary data.</text>
</comment>
<evidence type="ECO:0000313" key="9">
    <source>
        <dbReference type="EMBL" id="MFC4261775.1"/>
    </source>
</evidence>
<keyword evidence="4 7" id="KW-0133">Cell shape</keyword>
<evidence type="ECO:0000256" key="7">
    <source>
        <dbReference type="PROSITE-ProRule" id="PRU01373"/>
    </source>
</evidence>
<keyword evidence="10" id="KW-1185">Reference proteome</keyword>
<dbReference type="Pfam" id="PF03734">
    <property type="entry name" value="YkuD"/>
    <property type="match status" value="1"/>
</dbReference>
<organism evidence="9 10">
    <name type="scientific">Ferruginibacter yonginensis</name>
    <dbReference type="NCBI Taxonomy" id="1310416"/>
    <lineage>
        <taxon>Bacteria</taxon>
        <taxon>Pseudomonadati</taxon>
        <taxon>Bacteroidota</taxon>
        <taxon>Chitinophagia</taxon>
        <taxon>Chitinophagales</taxon>
        <taxon>Chitinophagaceae</taxon>
        <taxon>Ferruginibacter</taxon>
    </lineage>
</organism>
<dbReference type="EMBL" id="JBHSCZ010000001">
    <property type="protein sequence ID" value="MFC4261775.1"/>
    <property type="molecule type" value="Genomic_DNA"/>
</dbReference>
<dbReference type="PANTHER" id="PTHR36699:SF1">
    <property type="entry name" value="L,D-TRANSPEPTIDASE YAFK-RELATED"/>
    <property type="match status" value="1"/>
</dbReference>
<keyword evidence="5 7" id="KW-0573">Peptidoglycan synthesis</keyword>
<evidence type="ECO:0000256" key="4">
    <source>
        <dbReference type="ARBA" id="ARBA00022960"/>
    </source>
</evidence>
<evidence type="ECO:0000256" key="2">
    <source>
        <dbReference type="ARBA" id="ARBA00005992"/>
    </source>
</evidence>
<evidence type="ECO:0000256" key="1">
    <source>
        <dbReference type="ARBA" id="ARBA00004752"/>
    </source>
</evidence>
<dbReference type="InterPro" id="IPR038063">
    <property type="entry name" value="Transpep_catalytic_dom"/>
</dbReference>
<feature type="active site" description="Proton donor/acceptor" evidence="7">
    <location>
        <position position="157"/>
    </location>
</feature>
<gene>
    <name evidence="9" type="ORF">ACFOWM_02700</name>
</gene>
<dbReference type="CDD" id="cd16913">
    <property type="entry name" value="YkuD_like"/>
    <property type="match status" value="1"/>
</dbReference>
<dbReference type="EC" id="2.-.-.-" evidence="9"/>
<evidence type="ECO:0000256" key="6">
    <source>
        <dbReference type="ARBA" id="ARBA00023316"/>
    </source>
</evidence>
<keyword evidence="6 7" id="KW-0961">Cell wall biogenesis/degradation</keyword>
<proteinExistence type="inferred from homology"/>
<evidence type="ECO:0000256" key="3">
    <source>
        <dbReference type="ARBA" id="ARBA00022679"/>
    </source>
</evidence>